<protein>
    <recommendedName>
        <fullName evidence="3">UspA domain-containing protein</fullName>
    </recommendedName>
</protein>
<dbReference type="Proteomes" id="UP001341281">
    <property type="component" value="Chromosome 08"/>
</dbReference>
<proteinExistence type="predicted"/>
<dbReference type="AlphaFoldDB" id="A0AAQ3UB81"/>
<gene>
    <name evidence="1" type="ORF">U9M48_034641</name>
</gene>
<evidence type="ECO:0000313" key="1">
    <source>
        <dbReference type="EMBL" id="WVZ88088.1"/>
    </source>
</evidence>
<accession>A0AAQ3UB81</accession>
<dbReference type="EMBL" id="CP144752">
    <property type="protein sequence ID" value="WVZ88088.1"/>
    <property type="molecule type" value="Genomic_DNA"/>
</dbReference>
<name>A0AAQ3UB81_PASNO</name>
<sequence length="202" mass="21634">MAATNTSSNTNTTTQLGSYVGVVIFDFSKNDLMALKWAHEYIQKLPKEYNVCLIDIRQVKGQQSPCEKSGPIVTFDKIETAYKSEADADAIEEFQTLAENFFGKISLKIYEGESIQRTLQHAIDHIPGRLKTLIIGCAGAAAGSRTILPVELQLSAGCSVVVANTDGNAGANAKYTLSISSTPAPTTVAEAQKTTDGDRAEA</sequence>
<reference evidence="1 2" key="1">
    <citation type="submission" date="2024-02" db="EMBL/GenBank/DDBJ databases">
        <title>High-quality chromosome-scale genome assembly of Pensacola bahiagrass (Paspalum notatum Flugge var. saurae).</title>
        <authorList>
            <person name="Vega J.M."/>
            <person name="Podio M."/>
            <person name="Orjuela J."/>
            <person name="Siena L.A."/>
            <person name="Pessino S.C."/>
            <person name="Combes M.C."/>
            <person name="Mariac C."/>
            <person name="Albertini E."/>
            <person name="Pupilli F."/>
            <person name="Ortiz J.P.A."/>
            <person name="Leblanc O."/>
        </authorList>
    </citation>
    <scope>NUCLEOTIDE SEQUENCE [LARGE SCALE GENOMIC DNA]</scope>
    <source>
        <strain evidence="1">R1</strain>
        <tissue evidence="1">Leaf</tissue>
    </source>
</reference>
<organism evidence="1 2">
    <name type="scientific">Paspalum notatum var. saurae</name>
    <dbReference type="NCBI Taxonomy" id="547442"/>
    <lineage>
        <taxon>Eukaryota</taxon>
        <taxon>Viridiplantae</taxon>
        <taxon>Streptophyta</taxon>
        <taxon>Embryophyta</taxon>
        <taxon>Tracheophyta</taxon>
        <taxon>Spermatophyta</taxon>
        <taxon>Magnoliopsida</taxon>
        <taxon>Liliopsida</taxon>
        <taxon>Poales</taxon>
        <taxon>Poaceae</taxon>
        <taxon>PACMAD clade</taxon>
        <taxon>Panicoideae</taxon>
        <taxon>Andropogonodae</taxon>
        <taxon>Paspaleae</taxon>
        <taxon>Paspalinae</taxon>
        <taxon>Paspalum</taxon>
    </lineage>
</organism>
<keyword evidence="2" id="KW-1185">Reference proteome</keyword>
<evidence type="ECO:0000313" key="2">
    <source>
        <dbReference type="Proteomes" id="UP001341281"/>
    </source>
</evidence>
<evidence type="ECO:0008006" key="3">
    <source>
        <dbReference type="Google" id="ProtNLM"/>
    </source>
</evidence>